<dbReference type="EnsemblPlants" id="ONIVA08G05690.1">
    <property type="protein sequence ID" value="ONIVA08G05690.1"/>
    <property type="gene ID" value="ONIVA08G05690"/>
</dbReference>
<dbReference type="AlphaFoldDB" id="A0A0E0I870"/>
<dbReference type="SUPFAM" id="SSF52047">
    <property type="entry name" value="RNI-like"/>
    <property type="match status" value="2"/>
</dbReference>
<dbReference type="eggNOG" id="KOG1339">
    <property type="taxonomic scope" value="Eukaryota"/>
</dbReference>
<dbReference type="Pfam" id="PF24758">
    <property type="entry name" value="LRR_At5g56370"/>
    <property type="match status" value="1"/>
</dbReference>
<accession>A0A0E0I870</accession>
<organism evidence="3">
    <name type="scientific">Oryza nivara</name>
    <name type="common">Indian wild rice</name>
    <name type="synonym">Oryza sativa f. spontanea</name>
    <dbReference type="NCBI Taxonomy" id="4536"/>
    <lineage>
        <taxon>Eukaryota</taxon>
        <taxon>Viridiplantae</taxon>
        <taxon>Streptophyta</taxon>
        <taxon>Embryophyta</taxon>
        <taxon>Tracheophyta</taxon>
        <taxon>Spermatophyta</taxon>
        <taxon>Magnoliopsida</taxon>
        <taxon>Liliopsida</taxon>
        <taxon>Poales</taxon>
        <taxon>Poaceae</taxon>
        <taxon>BOP clade</taxon>
        <taxon>Oryzoideae</taxon>
        <taxon>Oryzeae</taxon>
        <taxon>Oryzinae</taxon>
        <taxon>Oryza</taxon>
    </lineage>
</organism>
<dbReference type="STRING" id="4536.A0A0E0I870"/>
<dbReference type="HOGENOM" id="CLU_003068_8_1_1"/>
<dbReference type="PANTHER" id="PTHR34223">
    <property type="entry name" value="OS11G0201299 PROTEIN"/>
    <property type="match status" value="1"/>
</dbReference>
<dbReference type="Pfam" id="PF14541">
    <property type="entry name" value="TAXi_C"/>
    <property type="match status" value="1"/>
</dbReference>
<evidence type="ECO:0000313" key="3">
    <source>
        <dbReference type="EnsemblPlants" id="ONIVA08G05690.1"/>
    </source>
</evidence>
<dbReference type="InterPro" id="IPR055411">
    <property type="entry name" value="LRR_FXL15/At3g58940/PEG3-like"/>
</dbReference>
<dbReference type="Pfam" id="PF00646">
    <property type="entry name" value="F-box"/>
    <property type="match status" value="1"/>
</dbReference>
<dbReference type="InterPro" id="IPR021109">
    <property type="entry name" value="Peptidase_aspartic_dom_sf"/>
</dbReference>
<reference evidence="3" key="1">
    <citation type="submission" date="2015-04" db="UniProtKB">
        <authorList>
            <consortium name="EnsemblPlants"/>
        </authorList>
    </citation>
    <scope>IDENTIFICATION</scope>
    <source>
        <strain evidence="3">SL10</strain>
    </source>
</reference>
<feature type="region of interest" description="Disordered" evidence="1">
    <location>
        <begin position="1"/>
        <end position="46"/>
    </location>
</feature>
<evidence type="ECO:0000256" key="1">
    <source>
        <dbReference type="SAM" id="MobiDB-lite"/>
    </source>
</evidence>
<dbReference type="SUPFAM" id="SSF50630">
    <property type="entry name" value="Acid proteases"/>
    <property type="match status" value="1"/>
</dbReference>
<dbReference type="Gene3D" id="2.40.70.10">
    <property type="entry name" value="Acid Proteases"/>
    <property type="match status" value="1"/>
</dbReference>
<dbReference type="SUPFAM" id="SSF81383">
    <property type="entry name" value="F-box domain"/>
    <property type="match status" value="1"/>
</dbReference>
<feature type="compositionally biased region" description="Gly residues" evidence="1">
    <location>
        <begin position="1"/>
        <end position="10"/>
    </location>
</feature>
<dbReference type="Gramene" id="ONIVA08G05690.1">
    <property type="protein sequence ID" value="ONIVA08G05690.1"/>
    <property type="gene ID" value="ONIVA08G05690"/>
</dbReference>
<dbReference type="Proteomes" id="UP000006591">
    <property type="component" value="Chromosome 8"/>
</dbReference>
<dbReference type="InterPro" id="IPR032799">
    <property type="entry name" value="TAXi_C"/>
</dbReference>
<proteinExistence type="predicted"/>
<dbReference type="InterPro" id="IPR036047">
    <property type="entry name" value="F-box-like_dom_sf"/>
</dbReference>
<protein>
    <recommendedName>
        <fullName evidence="2">F-box domain-containing protein</fullName>
    </recommendedName>
</protein>
<dbReference type="InterPro" id="IPR001810">
    <property type="entry name" value="F-box_dom"/>
</dbReference>
<dbReference type="Gene3D" id="1.20.1280.50">
    <property type="match status" value="1"/>
</dbReference>
<evidence type="ECO:0000313" key="4">
    <source>
        <dbReference type="Proteomes" id="UP000006591"/>
    </source>
</evidence>
<name>A0A0E0I870_ORYNI</name>
<reference evidence="3" key="2">
    <citation type="submission" date="2018-04" db="EMBL/GenBank/DDBJ databases">
        <title>OnivRS2 (Oryza nivara Reference Sequence Version 2).</title>
        <authorList>
            <person name="Zhang J."/>
            <person name="Kudrna D."/>
            <person name="Lee S."/>
            <person name="Talag J."/>
            <person name="Rajasekar S."/>
            <person name="Welchert J."/>
            <person name="Hsing Y.-I."/>
            <person name="Wing R.A."/>
        </authorList>
    </citation>
    <scope>NUCLEOTIDE SEQUENCE [LARGE SCALE GENOMIC DNA]</scope>
    <source>
        <strain evidence="3">SL10</strain>
    </source>
</reference>
<keyword evidence="4" id="KW-1185">Reference proteome</keyword>
<feature type="region of interest" description="Disordered" evidence="1">
    <location>
        <begin position="568"/>
        <end position="599"/>
    </location>
</feature>
<evidence type="ECO:0000259" key="2">
    <source>
        <dbReference type="SMART" id="SM00256"/>
    </source>
</evidence>
<dbReference type="InterPro" id="IPR032675">
    <property type="entry name" value="LRR_dom_sf"/>
</dbReference>
<sequence length="1164" mass="129830">MPCIATGGGAHLRARPPLAPPLGLRALRRPPRLARRRPPPTPGGVRQVRLPLLARAGRVRAVDTLRVLSSPVCDPEVEDYSTCDVDAWIRAAIERRAQVIHISHHPKDEAFSNFDHVPIISCHLKHLKLSGYLFRQRTLMQLSSQCPSLEVLELKGCYLDGHQISSASLKILTIVECRIMEGFTIAAPNLVSLCCVTPYHRAPLFENVGSLTLDAATIVLDDSFLYAGYEYEYEDIDEDAIEGNGSEDGEGSLNDSDYDSDALVEHDEVHNRSKGNYHGYDHRYKARPYRGYRKKKFNGGKVLGGDNVLHSLSNARSLELLADAGEVILNRELKTCPTFSNLKTLSLGEWCMGADFGPLISFLQHSPNLEKLFLELKLLGGEASLDRRFSYCLVPHSVNTSSALNFGTLANVTELGAASTPLVAGDVDTYYTVVLDFVKVGNKTVASAASSRITVDFGNAKISFVTPANCNRKQTEQAIPDLTLEFGGGGGRAVVALKPENASVTVQEGTLCLAMVATTKQQSVSILGNLAQQNIHVGYDLDAGMFGKRVSEKLIGEVENIEYRTQKGHPLDGMSRRDTTGWPVPRGGAEPTGKPGPSAPVRAAHAFGQMPRRRTTTTARWVRRHQVHKGKPRGAATVDRLSALPDALLHHVMSFLKAWEVVRTCVLSRRWRHTWASAPCVDIRAPSSRRERGPGRDSDPPEDFGRFVYRLLLAREVSAPVDTLRLRSSNGEEYAEMYDNDDVNMWISSAIKRNARVIHLNGHREDDDLVLEHTAFVSQRLKILKLSNVNLDWKIPRQLSSRCTSLTELELNNCPVNGGEISSVSLKKLRMVKCLITVDLSICAPNLELLCCITPYHRVPLFKNLSSLVAATIVLDDSFLCRDDFLHEDERGSSDDEDDNKTISDHYDKMVTNSDACGDGNLVDEYNYGSDIDSDDDIYEYSQIANECRDGKYSHCHDSECCSSYHDTCKLANSFSGLDLLCSLSNARSLELLAHSGEVNKQVPRLSNFWNMYFTHHFQVDTVVMVRELRRCSTFGNLKTLSLGEWCMAAEFDGLIFLLQETPNLERLFLKLELNYDNKEAVNIGVKLKERSFACKNLEVVNIRCSKDDGRVHMLAELFGANGLPLEKIFVRRTGSTYLRNMKKMRKIARDELRKARWFQLLNL</sequence>
<dbReference type="CDD" id="cd22160">
    <property type="entry name" value="F-box_AtFBL13-like"/>
    <property type="match status" value="1"/>
</dbReference>
<dbReference type="PANTHER" id="PTHR34223:SF81">
    <property type="entry name" value="OS08G0281600 PROTEIN"/>
    <property type="match status" value="1"/>
</dbReference>
<feature type="compositionally biased region" description="Basic residues" evidence="1">
    <location>
        <begin position="26"/>
        <end position="38"/>
    </location>
</feature>
<dbReference type="InterPro" id="IPR053781">
    <property type="entry name" value="F-box_AtFBL13-like"/>
</dbReference>
<feature type="domain" description="F-box" evidence="2">
    <location>
        <begin position="644"/>
        <end position="683"/>
    </location>
</feature>
<dbReference type="SMART" id="SM00256">
    <property type="entry name" value="FBOX"/>
    <property type="match status" value="1"/>
</dbReference>
<dbReference type="Gene3D" id="3.80.10.10">
    <property type="entry name" value="Ribonuclease Inhibitor"/>
    <property type="match status" value="2"/>
</dbReference>
<dbReference type="InterPro" id="IPR053197">
    <property type="entry name" value="F-box_SCFL_complex_component"/>
</dbReference>